<proteinExistence type="predicted"/>
<evidence type="ECO:0000256" key="4">
    <source>
        <dbReference type="ARBA" id="ARBA00023163"/>
    </source>
</evidence>
<dbReference type="Gene3D" id="1.10.490.50">
    <property type="entry name" value="Antibiotic binding domain of TipA-like multidrug resistance regulators"/>
    <property type="match status" value="1"/>
</dbReference>
<gene>
    <name evidence="8" type="primary">mta_1</name>
    <name evidence="7" type="ORF">AX245_09270</name>
    <name evidence="8" type="ORF">NCTC8184_00218</name>
    <name evidence="6" type="ORF">WA45_11235</name>
</gene>
<evidence type="ECO:0000313" key="6">
    <source>
        <dbReference type="EMBL" id="KLJ27152.1"/>
    </source>
</evidence>
<sequence length="237" mass="27835">MKTVKEISHISGISVRTLHYYDEIDLLSPSFVGENGYRYYDDESLIKLQEILLFKELEFPLKKIKEIMDSPNYDRNQALLDQIRWLELKKQRLEEVIEHAKSIQRGKNMSDFTAYNQEELEAFQEEARTRWGDTDSYKEFENSHSKNDFSMISQAMSQIFKDFGQLKELSPTDEKVQKQVQILQDYITAQFYNCTNDLLASLGIMYIQDERFQKSIDNWGGQGTALFVSKAIDSYCH</sequence>
<reference evidence="8 11" key="3">
    <citation type="submission" date="2018-12" db="EMBL/GenBank/DDBJ databases">
        <authorList>
            <consortium name="Pathogen Informatics"/>
        </authorList>
    </citation>
    <scope>NUCLEOTIDE SEQUENCE [LARGE SCALE GENOMIC DNA]</scope>
    <source>
        <strain evidence="8 11">NCTC8184</strain>
    </source>
</reference>
<dbReference type="SUPFAM" id="SSF46955">
    <property type="entry name" value="Putative DNA-binding domain"/>
    <property type="match status" value="1"/>
</dbReference>
<keyword evidence="3" id="KW-0010">Activator</keyword>
<dbReference type="GO" id="GO:0003700">
    <property type="term" value="F:DNA-binding transcription factor activity"/>
    <property type="evidence" value="ECO:0007669"/>
    <property type="project" value="InterPro"/>
</dbReference>
<evidence type="ECO:0000313" key="8">
    <source>
        <dbReference type="EMBL" id="VED64249.1"/>
    </source>
</evidence>
<dbReference type="SMART" id="SM00422">
    <property type="entry name" value="HTH_MERR"/>
    <property type="match status" value="1"/>
</dbReference>
<evidence type="ECO:0000256" key="3">
    <source>
        <dbReference type="ARBA" id="ARBA00023159"/>
    </source>
</evidence>
<reference evidence="6 9" key="1">
    <citation type="journal article" date="2015" name="PLoS ONE">
        <title>Genomic analysis reveals the molecular basis for capsule loss in the group B streptococcus population.</title>
        <authorList>
            <consortium name="DEVANI Consortium"/>
            <person name="Rosini R."/>
            <person name="Campisi E."/>
            <person name="De Chiara M."/>
            <person name="Tettelin H."/>
            <person name="Rinaudo D."/>
            <person name="Toniolo C."/>
            <person name="Metruccio M."/>
            <person name="Guidotti S."/>
            <person name="Sorensen U.B."/>
            <person name="Kilian M."/>
            <person name="Ramirez M."/>
            <person name="Janulczyk R."/>
            <person name="Donati C."/>
            <person name="Grandi G."/>
            <person name="Margarit I."/>
        </authorList>
    </citation>
    <scope>NUCLEOTIDE SEQUENCE [LARGE SCALE GENOMIC DNA]</scope>
    <source>
        <strain evidence="6 9">ES-PW-063</strain>
    </source>
</reference>
<dbReference type="InterPro" id="IPR047057">
    <property type="entry name" value="MerR_fam"/>
</dbReference>
<dbReference type="EMBL" id="LCVB01000039">
    <property type="protein sequence ID" value="KLJ27152.1"/>
    <property type="molecule type" value="Genomic_DNA"/>
</dbReference>
<dbReference type="PROSITE" id="PS50937">
    <property type="entry name" value="HTH_MERR_2"/>
    <property type="match status" value="1"/>
</dbReference>
<evidence type="ECO:0000313" key="11">
    <source>
        <dbReference type="Proteomes" id="UP000268870"/>
    </source>
</evidence>
<keyword evidence="2" id="KW-0238">DNA-binding</keyword>
<dbReference type="InterPro" id="IPR009061">
    <property type="entry name" value="DNA-bd_dom_put_sf"/>
</dbReference>
<evidence type="ECO:0000313" key="10">
    <source>
        <dbReference type="Proteomes" id="UP000093122"/>
    </source>
</evidence>
<dbReference type="PANTHER" id="PTHR30204">
    <property type="entry name" value="REDOX-CYCLING DRUG-SENSING TRANSCRIPTIONAL ACTIVATOR SOXR"/>
    <property type="match status" value="1"/>
</dbReference>
<evidence type="ECO:0000259" key="5">
    <source>
        <dbReference type="PROSITE" id="PS50937"/>
    </source>
</evidence>
<protein>
    <submittedName>
        <fullName evidence="7">MerR family transcriptional regulator</fullName>
    </submittedName>
    <submittedName>
        <fullName evidence="8">Transcriptional regulator, MerR family</fullName>
    </submittedName>
</protein>
<name>A0A0E1EJ13_STRAG</name>
<evidence type="ECO:0000313" key="9">
    <source>
        <dbReference type="Proteomes" id="UP000035174"/>
    </source>
</evidence>
<reference evidence="7 10" key="2">
    <citation type="journal article" date="2016" name="Sci. Rep.">
        <title>Serotype IV Streptococcus agalactiae ST-452 has arisen from large genomic recombination events between CC23 and the hypervirulent CC17 lineages.</title>
        <authorList>
            <person name="Campisi E."/>
            <person name="Rinaudo C.D."/>
            <person name="Donati C."/>
            <person name="Barucco M."/>
            <person name="Torricelli G."/>
            <person name="Edwards M.S."/>
            <person name="Baker C.J."/>
            <person name="Margarit I."/>
            <person name="Rosini R."/>
        </authorList>
    </citation>
    <scope>NUCLEOTIDE SEQUENCE [LARGE SCALE GENOMIC DNA]</scope>
    <source>
        <strain evidence="7 10">CZ-PW-140</strain>
    </source>
</reference>
<keyword evidence="4" id="KW-0804">Transcription</keyword>
<dbReference type="Gene3D" id="1.10.1660.10">
    <property type="match status" value="1"/>
</dbReference>
<dbReference type="KEGG" id="sage:EN72_08950"/>
<dbReference type="CDD" id="cd01106">
    <property type="entry name" value="HTH_TipAL-Mta"/>
    <property type="match status" value="1"/>
</dbReference>
<dbReference type="RefSeq" id="WP_000859559.1">
    <property type="nucleotide sequence ID" value="NZ_AP018935.1"/>
</dbReference>
<dbReference type="GO" id="GO:0003677">
    <property type="term" value="F:DNA binding"/>
    <property type="evidence" value="ECO:0007669"/>
    <property type="project" value="UniProtKB-KW"/>
</dbReference>
<dbReference type="Proteomes" id="UP000268870">
    <property type="component" value="Chromosome"/>
</dbReference>
<dbReference type="OMA" id="WGDTDAW"/>
<accession>A0A0E1EJ13</accession>
<evidence type="ECO:0000256" key="2">
    <source>
        <dbReference type="ARBA" id="ARBA00023125"/>
    </source>
</evidence>
<dbReference type="AlphaFoldDB" id="A0A0E1EJ13"/>
<organism evidence="7 10">
    <name type="scientific">Streptococcus agalactiae</name>
    <dbReference type="NCBI Taxonomy" id="1311"/>
    <lineage>
        <taxon>Bacteria</taxon>
        <taxon>Bacillati</taxon>
        <taxon>Bacillota</taxon>
        <taxon>Bacilli</taxon>
        <taxon>Lactobacillales</taxon>
        <taxon>Streptococcaceae</taxon>
        <taxon>Streptococcus</taxon>
    </lineage>
</organism>
<evidence type="ECO:0000313" key="7">
    <source>
        <dbReference type="EMBL" id="OCM71386.1"/>
    </source>
</evidence>
<dbReference type="InterPro" id="IPR000551">
    <property type="entry name" value="MerR-type_HTH_dom"/>
</dbReference>
<feature type="domain" description="HTH merR-type" evidence="5">
    <location>
        <begin position="1"/>
        <end position="70"/>
    </location>
</feature>
<dbReference type="EMBL" id="MAWT01000022">
    <property type="protein sequence ID" value="OCM71386.1"/>
    <property type="molecule type" value="Genomic_DNA"/>
</dbReference>
<evidence type="ECO:0000256" key="1">
    <source>
        <dbReference type="ARBA" id="ARBA00023015"/>
    </source>
</evidence>
<dbReference type="Proteomes" id="UP000035174">
    <property type="component" value="Unassembled WGS sequence"/>
</dbReference>
<dbReference type="Pfam" id="PF07739">
    <property type="entry name" value="TipAS"/>
    <property type="match status" value="1"/>
</dbReference>
<dbReference type="Pfam" id="PF13411">
    <property type="entry name" value="MerR_1"/>
    <property type="match status" value="1"/>
</dbReference>
<dbReference type="EMBL" id="LR134265">
    <property type="protein sequence ID" value="VED64249.1"/>
    <property type="molecule type" value="Genomic_DNA"/>
</dbReference>
<dbReference type="InterPro" id="IPR012925">
    <property type="entry name" value="TipAS_dom"/>
</dbReference>
<dbReference type="InterPro" id="IPR036244">
    <property type="entry name" value="TipA-like_antibiotic-bd"/>
</dbReference>
<keyword evidence="1" id="KW-0805">Transcription regulation</keyword>
<dbReference type="Proteomes" id="UP000093122">
    <property type="component" value="Unassembled WGS sequence"/>
</dbReference>
<dbReference type="SUPFAM" id="SSF89082">
    <property type="entry name" value="Antibiotic binding domain of TipA-like multidrug resistance regulators"/>
    <property type="match status" value="1"/>
</dbReference>
<dbReference type="PANTHER" id="PTHR30204:SF90">
    <property type="entry name" value="HTH-TYPE TRANSCRIPTIONAL ACTIVATOR MTA"/>
    <property type="match status" value="1"/>
</dbReference>